<dbReference type="EMBL" id="CP038802">
    <property type="protein sequence ID" value="UTY28776.1"/>
    <property type="molecule type" value="Genomic_DNA"/>
</dbReference>
<gene>
    <name evidence="2" type="ORF">E4N74_06130</name>
    <name evidence="1" type="ORF">E4N76_07025</name>
</gene>
<keyword evidence="4" id="KW-1185">Reference proteome</keyword>
<protein>
    <submittedName>
        <fullName evidence="2">Uncharacterized protein</fullName>
    </submittedName>
</protein>
<dbReference type="Proteomes" id="UP001059401">
    <property type="component" value="Chromosome"/>
</dbReference>
<evidence type="ECO:0000313" key="2">
    <source>
        <dbReference type="EMBL" id="UTY33643.1"/>
    </source>
</evidence>
<dbReference type="EMBL" id="CP038804">
    <property type="protein sequence ID" value="UTY33643.1"/>
    <property type="molecule type" value="Genomic_DNA"/>
</dbReference>
<proteinExistence type="predicted"/>
<name>A0AAE9MUT7_9SPIR</name>
<reference evidence="2" key="1">
    <citation type="submission" date="2019-04" db="EMBL/GenBank/DDBJ databases">
        <title>Whole genome sequencing of oral phylogroup 2 treponemes.</title>
        <authorList>
            <person name="Chan Y."/>
            <person name="Zeng H.H."/>
            <person name="Yu X.L."/>
            <person name="Leung W.K."/>
            <person name="Watt R.M."/>
        </authorList>
    </citation>
    <scope>NUCLEOTIDE SEQUENCE</scope>
    <source>
        <strain evidence="2">OMZ 835</strain>
        <strain evidence="1">OMZ 847</strain>
    </source>
</reference>
<evidence type="ECO:0000313" key="4">
    <source>
        <dbReference type="Proteomes" id="UP001059401"/>
    </source>
</evidence>
<dbReference type="AlphaFoldDB" id="A0AAE9MUT7"/>
<accession>A0AAE9MUT7</accession>
<dbReference type="Proteomes" id="UP001058682">
    <property type="component" value="Chromosome"/>
</dbReference>
<sequence length="32" mass="3904">MALCILKTYFICKASFYKRLSSFQYYFALKRV</sequence>
<organism evidence="2 3">
    <name type="scientific">Treponema putidum</name>
    <dbReference type="NCBI Taxonomy" id="221027"/>
    <lineage>
        <taxon>Bacteria</taxon>
        <taxon>Pseudomonadati</taxon>
        <taxon>Spirochaetota</taxon>
        <taxon>Spirochaetia</taxon>
        <taxon>Spirochaetales</taxon>
        <taxon>Treponemataceae</taxon>
        <taxon>Treponema</taxon>
    </lineage>
</organism>
<evidence type="ECO:0000313" key="3">
    <source>
        <dbReference type="Proteomes" id="UP001058682"/>
    </source>
</evidence>
<evidence type="ECO:0000313" key="1">
    <source>
        <dbReference type="EMBL" id="UTY28776.1"/>
    </source>
</evidence>